<keyword evidence="1" id="KW-0614">Plasmid</keyword>
<sequence length="92" mass="9554">MKTEFSILNISAGSEPLPTMTGHIAAGQGQLAARTPLMLGADANAGKLVKWDGTAGKAVAMTVGKVDAPPPKLLRYTSLAVLMQRQLLGLKP</sequence>
<dbReference type="EMBL" id="KR677378">
    <property type="protein sequence ID" value="AKS10297.1"/>
    <property type="molecule type" value="Genomic_DNA"/>
</dbReference>
<evidence type="ECO:0000313" key="1">
    <source>
        <dbReference type="EMBL" id="AKS10297.1"/>
    </source>
</evidence>
<geneLocation type="plasmid" evidence="1">
    <name>pSL</name>
</geneLocation>
<reference evidence="1" key="1">
    <citation type="submission" date="2015-05" db="EMBL/GenBank/DDBJ databases">
        <title>Aeromonas hydrophila plasmid SL.</title>
        <authorList>
            <person name="Sun Z.L."/>
            <person name="Gong C.L."/>
            <person name="Xue R.Y."/>
            <person name="Cao G.L."/>
            <person name="Hu X.L."/>
        </authorList>
    </citation>
    <scope>NUCLEOTIDE SEQUENCE</scope>
    <source>
        <strain evidence="1">SL</strain>
        <plasmid evidence="1">pSL</plasmid>
    </source>
</reference>
<dbReference type="SUPFAM" id="SSF51274">
    <property type="entry name" value="Head decoration protein D (gpD, major capsid protein D)"/>
    <property type="match status" value="1"/>
</dbReference>
<dbReference type="InterPro" id="IPR036630">
    <property type="entry name" value="Head_decoration_D_sf"/>
</dbReference>
<dbReference type="RefSeq" id="WP_172686028.1">
    <property type="nucleotide sequence ID" value="NZ_KR677378.1"/>
</dbReference>
<protein>
    <submittedName>
        <fullName evidence="1">Bacteriophage lambdhead decoration D domain protein</fullName>
    </submittedName>
</protein>
<dbReference type="AlphaFoldDB" id="A0A0K0VKS8"/>
<dbReference type="Gene3D" id="2.40.300.10">
    <property type="entry name" value="Head decoration protein D"/>
    <property type="match status" value="1"/>
</dbReference>
<organism evidence="1">
    <name type="scientific">Aeromonas hydrophila</name>
    <dbReference type="NCBI Taxonomy" id="644"/>
    <lineage>
        <taxon>Bacteria</taxon>
        <taxon>Pseudomonadati</taxon>
        <taxon>Pseudomonadota</taxon>
        <taxon>Gammaproteobacteria</taxon>
        <taxon>Aeromonadales</taxon>
        <taxon>Aeromonadaceae</taxon>
        <taxon>Aeromonas</taxon>
    </lineage>
</organism>
<accession>A0A0K0VKS8</accession>
<proteinExistence type="predicted"/>
<name>A0A0K0VKS8_AERHY</name>